<dbReference type="Proteomes" id="UP001209878">
    <property type="component" value="Unassembled WGS sequence"/>
</dbReference>
<protein>
    <submittedName>
        <fullName evidence="1">Uncharacterized protein</fullName>
    </submittedName>
</protein>
<evidence type="ECO:0000313" key="2">
    <source>
        <dbReference type="Proteomes" id="UP001209878"/>
    </source>
</evidence>
<dbReference type="EMBL" id="JAODUO010000213">
    <property type="protein sequence ID" value="KAK2186093.1"/>
    <property type="molecule type" value="Genomic_DNA"/>
</dbReference>
<organism evidence="1 2">
    <name type="scientific">Ridgeia piscesae</name>
    <name type="common">Tubeworm</name>
    <dbReference type="NCBI Taxonomy" id="27915"/>
    <lineage>
        <taxon>Eukaryota</taxon>
        <taxon>Metazoa</taxon>
        <taxon>Spiralia</taxon>
        <taxon>Lophotrochozoa</taxon>
        <taxon>Annelida</taxon>
        <taxon>Polychaeta</taxon>
        <taxon>Sedentaria</taxon>
        <taxon>Canalipalpata</taxon>
        <taxon>Sabellida</taxon>
        <taxon>Siboglinidae</taxon>
        <taxon>Ridgeia</taxon>
    </lineage>
</organism>
<name>A0AAD9UE55_RIDPI</name>
<comment type="caution">
    <text evidence="1">The sequence shown here is derived from an EMBL/GenBank/DDBJ whole genome shotgun (WGS) entry which is preliminary data.</text>
</comment>
<evidence type="ECO:0000313" key="1">
    <source>
        <dbReference type="EMBL" id="KAK2186093.1"/>
    </source>
</evidence>
<keyword evidence="2" id="KW-1185">Reference proteome</keyword>
<reference evidence="1" key="1">
    <citation type="journal article" date="2023" name="Mol. Biol. Evol.">
        <title>Third-Generation Sequencing Reveals the Adaptive Role of the Epigenome in Three Deep-Sea Polychaetes.</title>
        <authorList>
            <person name="Perez M."/>
            <person name="Aroh O."/>
            <person name="Sun Y."/>
            <person name="Lan Y."/>
            <person name="Juniper S.K."/>
            <person name="Young C.R."/>
            <person name="Angers B."/>
            <person name="Qian P.Y."/>
        </authorList>
    </citation>
    <scope>NUCLEOTIDE SEQUENCE</scope>
    <source>
        <strain evidence="1">R07B-5</strain>
    </source>
</reference>
<proteinExistence type="predicted"/>
<dbReference type="AlphaFoldDB" id="A0AAD9UE55"/>
<accession>A0AAD9UE55</accession>
<gene>
    <name evidence="1" type="ORF">NP493_213g01012</name>
</gene>
<sequence length="82" mass="9031">MQLYCLQPPVSRLLYLSLPHATLLNPTICLQTPLSLIATYATLLTPTICLQTPLSLIATCNSTESNRLSPDSSVSHCHMQLY</sequence>